<accession>A0A9D1ND34</accession>
<dbReference type="PANTHER" id="PTHR42734:SF17">
    <property type="entry name" value="METAL TRANSPORT SYSTEM ATP-BINDING PROTEIN TM_0124-RELATED"/>
    <property type="match status" value="1"/>
</dbReference>
<dbReference type="InterPro" id="IPR027417">
    <property type="entry name" value="P-loop_NTPase"/>
</dbReference>
<dbReference type="Gene3D" id="3.40.50.300">
    <property type="entry name" value="P-loop containing nucleotide triphosphate hydrolases"/>
    <property type="match status" value="1"/>
</dbReference>
<evidence type="ECO:0000313" key="6">
    <source>
        <dbReference type="EMBL" id="HIV00361.1"/>
    </source>
</evidence>
<reference evidence="6" key="1">
    <citation type="submission" date="2020-10" db="EMBL/GenBank/DDBJ databases">
        <authorList>
            <person name="Gilroy R."/>
        </authorList>
    </citation>
    <scope>NUCLEOTIDE SEQUENCE</scope>
    <source>
        <strain evidence="6">23406</strain>
    </source>
</reference>
<feature type="domain" description="ABC transporter" evidence="5">
    <location>
        <begin position="1"/>
        <end position="219"/>
    </location>
</feature>
<dbReference type="PANTHER" id="PTHR42734">
    <property type="entry name" value="METAL TRANSPORT SYSTEM ATP-BINDING PROTEIN TM_0124-RELATED"/>
    <property type="match status" value="1"/>
</dbReference>
<evidence type="ECO:0000259" key="5">
    <source>
        <dbReference type="PROSITE" id="PS50893"/>
    </source>
</evidence>
<sequence length="223" mass="24602">MIVVNVRKRYAERTVLDVSDLRLAEGGVYLLLGSNGSGKSTLLKAVGGMIGFEGKVSLGADKPSIGYMPQKDFSFSLSVRRNLTIGLKGLSRAEKRAAADAMLDRLGLTELAKKNAARLSGGETERLSLGRVLMRPHGVLLLDEPTSAMDVNSALRCEGVLKRYIEEYKPTVLMTTHSLQQAKRMGGEVLFLHEGRLAERADTRRFFEAPISREARDYLRLFS</sequence>
<evidence type="ECO:0000256" key="1">
    <source>
        <dbReference type="ARBA" id="ARBA00005417"/>
    </source>
</evidence>
<dbReference type="InterPro" id="IPR050153">
    <property type="entry name" value="Metal_Ion_Import_ABC"/>
</dbReference>
<evidence type="ECO:0000256" key="3">
    <source>
        <dbReference type="ARBA" id="ARBA00022741"/>
    </source>
</evidence>
<dbReference type="PROSITE" id="PS50893">
    <property type="entry name" value="ABC_TRANSPORTER_2"/>
    <property type="match status" value="1"/>
</dbReference>
<protein>
    <submittedName>
        <fullName evidence="6">ATP-binding cassette domain-containing protein</fullName>
    </submittedName>
</protein>
<keyword evidence="4 6" id="KW-0067">ATP-binding</keyword>
<comment type="caution">
    <text evidence="6">The sequence shown here is derived from an EMBL/GenBank/DDBJ whole genome shotgun (WGS) entry which is preliminary data.</text>
</comment>
<dbReference type="SUPFAM" id="SSF52540">
    <property type="entry name" value="P-loop containing nucleoside triphosphate hydrolases"/>
    <property type="match status" value="1"/>
</dbReference>
<evidence type="ECO:0000256" key="2">
    <source>
        <dbReference type="ARBA" id="ARBA00022448"/>
    </source>
</evidence>
<dbReference type="Proteomes" id="UP000886891">
    <property type="component" value="Unassembled WGS sequence"/>
</dbReference>
<reference evidence="6" key="2">
    <citation type="journal article" date="2021" name="PeerJ">
        <title>Extensive microbial diversity within the chicken gut microbiome revealed by metagenomics and culture.</title>
        <authorList>
            <person name="Gilroy R."/>
            <person name="Ravi A."/>
            <person name="Getino M."/>
            <person name="Pursley I."/>
            <person name="Horton D.L."/>
            <person name="Alikhan N.F."/>
            <person name="Baker D."/>
            <person name="Gharbi K."/>
            <person name="Hall N."/>
            <person name="Watson M."/>
            <person name="Adriaenssens E.M."/>
            <person name="Foster-Nyarko E."/>
            <person name="Jarju S."/>
            <person name="Secka A."/>
            <person name="Antonio M."/>
            <person name="Oren A."/>
            <person name="Chaudhuri R.R."/>
            <person name="La Ragione R."/>
            <person name="Hildebrand F."/>
            <person name="Pallen M.J."/>
        </authorList>
    </citation>
    <scope>NUCLEOTIDE SEQUENCE</scope>
    <source>
        <strain evidence="6">23406</strain>
    </source>
</reference>
<proteinExistence type="inferred from homology"/>
<dbReference type="GO" id="GO:0016887">
    <property type="term" value="F:ATP hydrolysis activity"/>
    <property type="evidence" value="ECO:0007669"/>
    <property type="project" value="InterPro"/>
</dbReference>
<keyword evidence="3" id="KW-0547">Nucleotide-binding</keyword>
<keyword evidence="2" id="KW-0813">Transport</keyword>
<dbReference type="InterPro" id="IPR003593">
    <property type="entry name" value="AAA+_ATPase"/>
</dbReference>
<evidence type="ECO:0000313" key="7">
    <source>
        <dbReference type="Proteomes" id="UP000886891"/>
    </source>
</evidence>
<dbReference type="EMBL" id="DVOH01000034">
    <property type="protein sequence ID" value="HIV00361.1"/>
    <property type="molecule type" value="Genomic_DNA"/>
</dbReference>
<dbReference type="GO" id="GO:0005524">
    <property type="term" value="F:ATP binding"/>
    <property type="evidence" value="ECO:0007669"/>
    <property type="project" value="UniProtKB-KW"/>
</dbReference>
<dbReference type="Pfam" id="PF00005">
    <property type="entry name" value="ABC_tran"/>
    <property type="match status" value="1"/>
</dbReference>
<dbReference type="AlphaFoldDB" id="A0A9D1ND34"/>
<evidence type="ECO:0000256" key="4">
    <source>
        <dbReference type="ARBA" id="ARBA00022840"/>
    </source>
</evidence>
<organism evidence="6 7">
    <name type="scientific">Candidatus Stercoripulliclostridium merdipullorum</name>
    <dbReference type="NCBI Taxonomy" id="2840952"/>
    <lineage>
        <taxon>Bacteria</taxon>
        <taxon>Bacillati</taxon>
        <taxon>Bacillota</taxon>
        <taxon>Clostridia</taxon>
        <taxon>Eubacteriales</taxon>
        <taxon>Candidatus Stercoripulliclostridium</taxon>
    </lineage>
</organism>
<gene>
    <name evidence="6" type="ORF">IAB14_04545</name>
</gene>
<dbReference type="SMART" id="SM00382">
    <property type="entry name" value="AAA"/>
    <property type="match status" value="1"/>
</dbReference>
<dbReference type="InterPro" id="IPR003439">
    <property type="entry name" value="ABC_transporter-like_ATP-bd"/>
</dbReference>
<comment type="similarity">
    <text evidence="1">Belongs to the ABC transporter superfamily.</text>
</comment>
<name>A0A9D1ND34_9FIRM</name>